<keyword evidence="2 4" id="KW-0862">Zinc</keyword>
<evidence type="ECO:0000256" key="4">
    <source>
        <dbReference type="RuleBase" id="RU361277"/>
    </source>
</evidence>
<dbReference type="PROSITE" id="PS00059">
    <property type="entry name" value="ADH_ZINC"/>
    <property type="match status" value="1"/>
</dbReference>
<dbReference type="InterPro" id="IPR050129">
    <property type="entry name" value="Zn_alcohol_dh"/>
</dbReference>
<evidence type="ECO:0000313" key="6">
    <source>
        <dbReference type="EMBL" id="KAK3577999.1"/>
    </source>
</evidence>
<sequence length="353" mass="38901">MSLPSHMKALLKRTDTESYEYVHIPVPEPKGDEVLIKVDVVSICGSDIALYKWDSVARVIATTPFIPGHESAGTVVKCGPDATIPVGSRVGVENHFYCGSCYQCQHDMREICANMGQYGHGKKTEHGGCSEYSIVSSKYLYVITEPLSAEEITMLEPLGVAHNGMERLEPSGQDVLVLGCGPVGVLSQQMAKVMGAKRVIAADIEDWKLELAKKAGADIVVNTKNIDIKKFIMEKTSGVGIDRICECTGNPMIVNNMFSYLRKGGQVVMIGLPKQPLHVENVLQDIVFKVLTLRTVHGRRIFHTWKEIERLVADKKVDVSMVVSHRFPMSKFEEAFSVLFSGSACKIVMDPSK</sequence>
<dbReference type="SUPFAM" id="SSF51735">
    <property type="entry name" value="NAD(P)-binding Rossmann-fold domains"/>
    <property type="match status" value="1"/>
</dbReference>
<keyword evidence="3" id="KW-0560">Oxidoreductase</keyword>
<comment type="cofactor">
    <cofactor evidence="4">
        <name>Zn(2+)</name>
        <dbReference type="ChEBI" id="CHEBI:29105"/>
    </cofactor>
</comment>
<dbReference type="Proteomes" id="UP001195483">
    <property type="component" value="Unassembled WGS sequence"/>
</dbReference>
<dbReference type="AlphaFoldDB" id="A0AAE0RQZ6"/>
<dbReference type="Pfam" id="PF08240">
    <property type="entry name" value="ADH_N"/>
    <property type="match status" value="1"/>
</dbReference>
<evidence type="ECO:0000256" key="1">
    <source>
        <dbReference type="ARBA" id="ARBA00022723"/>
    </source>
</evidence>
<dbReference type="InterPro" id="IPR013149">
    <property type="entry name" value="ADH-like_C"/>
</dbReference>
<organism evidence="6 7">
    <name type="scientific">Potamilus streckersoni</name>
    <dbReference type="NCBI Taxonomy" id="2493646"/>
    <lineage>
        <taxon>Eukaryota</taxon>
        <taxon>Metazoa</taxon>
        <taxon>Spiralia</taxon>
        <taxon>Lophotrochozoa</taxon>
        <taxon>Mollusca</taxon>
        <taxon>Bivalvia</taxon>
        <taxon>Autobranchia</taxon>
        <taxon>Heteroconchia</taxon>
        <taxon>Palaeoheterodonta</taxon>
        <taxon>Unionida</taxon>
        <taxon>Unionoidea</taxon>
        <taxon>Unionidae</taxon>
        <taxon>Ambleminae</taxon>
        <taxon>Lampsilini</taxon>
        <taxon>Potamilus</taxon>
    </lineage>
</organism>
<dbReference type="GO" id="GO:0016491">
    <property type="term" value="F:oxidoreductase activity"/>
    <property type="evidence" value="ECO:0007669"/>
    <property type="project" value="UniProtKB-KW"/>
</dbReference>
<dbReference type="Gene3D" id="3.40.50.720">
    <property type="entry name" value="NAD(P)-binding Rossmann-like Domain"/>
    <property type="match status" value="1"/>
</dbReference>
<keyword evidence="7" id="KW-1185">Reference proteome</keyword>
<dbReference type="Gene3D" id="3.90.180.10">
    <property type="entry name" value="Medium-chain alcohol dehydrogenases, catalytic domain"/>
    <property type="match status" value="1"/>
</dbReference>
<keyword evidence="1 4" id="KW-0479">Metal-binding</keyword>
<dbReference type="PANTHER" id="PTHR43401:SF2">
    <property type="entry name" value="L-THREONINE 3-DEHYDROGENASE"/>
    <property type="match status" value="1"/>
</dbReference>
<accession>A0AAE0RQZ6</accession>
<evidence type="ECO:0000256" key="2">
    <source>
        <dbReference type="ARBA" id="ARBA00022833"/>
    </source>
</evidence>
<dbReference type="GO" id="GO:0008270">
    <property type="term" value="F:zinc ion binding"/>
    <property type="evidence" value="ECO:0007669"/>
    <property type="project" value="InterPro"/>
</dbReference>
<evidence type="ECO:0000256" key="3">
    <source>
        <dbReference type="ARBA" id="ARBA00023002"/>
    </source>
</evidence>
<protein>
    <recommendedName>
        <fullName evidence="5">Enoyl reductase (ER) domain-containing protein</fullName>
    </recommendedName>
</protein>
<dbReference type="InterPro" id="IPR011032">
    <property type="entry name" value="GroES-like_sf"/>
</dbReference>
<dbReference type="InterPro" id="IPR020843">
    <property type="entry name" value="ER"/>
</dbReference>
<comment type="caution">
    <text evidence="6">The sequence shown here is derived from an EMBL/GenBank/DDBJ whole genome shotgun (WGS) entry which is preliminary data.</text>
</comment>
<proteinExistence type="inferred from homology"/>
<reference evidence="6" key="1">
    <citation type="journal article" date="2021" name="Genome Biol. Evol.">
        <title>A High-Quality Reference Genome for a Parasitic Bivalve with Doubly Uniparental Inheritance (Bivalvia: Unionida).</title>
        <authorList>
            <person name="Smith C.H."/>
        </authorList>
    </citation>
    <scope>NUCLEOTIDE SEQUENCE</scope>
    <source>
        <strain evidence="6">CHS0354</strain>
    </source>
</reference>
<evidence type="ECO:0000313" key="7">
    <source>
        <dbReference type="Proteomes" id="UP001195483"/>
    </source>
</evidence>
<dbReference type="PANTHER" id="PTHR43401">
    <property type="entry name" value="L-THREONINE 3-DEHYDROGENASE"/>
    <property type="match status" value="1"/>
</dbReference>
<name>A0AAE0RQZ6_9BIVA</name>
<dbReference type="InterPro" id="IPR013154">
    <property type="entry name" value="ADH-like_N"/>
</dbReference>
<reference evidence="6" key="3">
    <citation type="submission" date="2023-05" db="EMBL/GenBank/DDBJ databases">
        <authorList>
            <person name="Smith C.H."/>
        </authorList>
    </citation>
    <scope>NUCLEOTIDE SEQUENCE</scope>
    <source>
        <strain evidence="6">CHS0354</strain>
        <tissue evidence="6">Mantle</tissue>
    </source>
</reference>
<comment type="similarity">
    <text evidence="4">Belongs to the zinc-containing alcohol dehydrogenase family.</text>
</comment>
<reference evidence="6" key="2">
    <citation type="journal article" date="2021" name="Genome Biol. Evol.">
        <title>Developing a high-quality reference genome for a parasitic bivalve with doubly uniparental inheritance (Bivalvia: Unionida).</title>
        <authorList>
            <person name="Smith C.H."/>
        </authorList>
    </citation>
    <scope>NUCLEOTIDE SEQUENCE</scope>
    <source>
        <strain evidence="6">CHS0354</strain>
        <tissue evidence="6">Mantle</tissue>
    </source>
</reference>
<dbReference type="SUPFAM" id="SSF50129">
    <property type="entry name" value="GroES-like"/>
    <property type="match status" value="1"/>
</dbReference>
<dbReference type="InterPro" id="IPR036291">
    <property type="entry name" value="NAD(P)-bd_dom_sf"/>
</dbReference>
<feature type="domain" description="Enoyl reductase (ER)" evidence="5">
    <location>
        <begin position="14"/>
        <end position="349"/>
    </location>
</feature>
<dbReference type="Pfam" id="PF00107">
    <property type="entry name" value="ADH_zinc_N"/>
    <property type="match status" value="1"/>
</dbReference>
<gene>
    <name evidence="6" type="ORF">CHS0354_037382</name>
</gene>
<dbReference type="InterPro" id="IPR002328">
    <property type="entry name" value="ADH_Zn_CS"/>
</dbReference>
<evidence type="ECO:0000259" key="5">
    <source>
        <dbReference type="SMART" id="SM00829"/>
    </source>
</evidence>
<dbReference type="SMART" id="SM00829">
    <property type="entry name" value="PKS_ER"/>
    <property type="match status" value="1"/>
</dbReference>
<dbReference type="EMBL" id="JAEAOA010002188">
    <property type="protein sequence ID" value="KAK3577999.1"/>
    <property type="molecule type" value="Genomic_DNA"/>
</dbReference>